<evidence type="ECO:0000313" key="1">
    <source>
        <dbReference type="EMBL" id="TYK11052.1"/>
    </source>
</evidence>
<sequence length="108" mass="12176">MLQESCYHVLANNAGKVRTGCKIIPRVNLKGDTNAPRVQRGLGNEQISRYALGIDRLVRVGPSDPKRMFGIERLKKLGATMFKGFTNSTDIEVWLNMLEKCFDVMSYP</sequence>
<protein>
    <submittedName>
        <fullName evidence="1">Uncharacterized protein</fullName>
    </submittedName>
</protein>
<proteinExistence type="predicted"/>
<evidence type="ECO:0000313" key="2">
    <source>
        <dbReference type="Proteomes" id="UP000321947"/>
    </source>
</evidence>
<comment type="caution">
    <text evidence="1">The sequence shown here is derived from an EMBL/GenBank/DDBJ whole genome shotgun (WGS) entry which is preliminary data.</text>
</comment>
<dbReference type="AlphaFoldDB" id="A0A5D3CIC7"/>
<dbReference type="EMBL" id="SSTD01010919">
    <property type="protein sequence ID" value="TYK11052.1"/>
    <property type="molecule type" value="Genomic_DNA"/>
</dbReference>
<accession>A0A5D3CIC7</accession>
<organism evidence="1 2">
    <name type="scientific">Cucumis melo var. makuwa</name>
    <name type="common">Oriental melon</name>
    <dbReference type="NCBI Taxonomy" id="1194695"/>
    <lineage>
        <taxon>Eukaryota</taxon>
        <taxon>Viridiplantae</taxon>
        <taxon>Streptophyta</taxon>
        <taxon>Embryophyta</taxon>
        <taxon>Tracheophyta</taxon>
        <taxon>Spermatophyta</taxon>
        <taxon>Magnoliopsida</taxon>
        <taxon>eudicotyledons</taxon>
        <taxon>Gunneridae</taxon>
        <taxon>Pentapetalae</taxon>
        <taxon>rosids</taxon>
        <taxon>fabids</taxon>
        <taxon>Cucurbitales</taxon>
        <taxon>Cucurbitaceae</taxon>
        <taxon>Benincaseae</taxon>
        <taxon>Cucumis</taxon>
    </lineage>
</organism>
<reference evidence="1 2" key="1">
    <citation type="submission" date="2019-08" db="EMBL/GenBank/DDBJ databases">
        <title>Draft genome sequences of two oriental melons (Cucumis melo L. var makuwa).</title>
        <authorList>
            <person name="Kwon S.-Y."/>
        </authorList>
    </citation>
    <scope>NUCLEOTIDE SEQUENCE [LARGE SCALE GENOMIC DNA]</scope>
    <source>
        <strain evidence="2">cv. Chang Bougi</strain>
        <tissue evidence="1">Leaf</tissue>
    </source>
</reference>
<name>A0A5D3CIC7_CUCMM</name>
<dbReference type="Proteomes" id="UP000321947">
    <property type="component" value="Unassembled WGS sequence"/>
</dbReference>
<gene>
    <name evidence="1" type="ORF">E5676_scaffold73G00350</name>
</gene>